<evidence type="ECO:0000313" key="2">
    <source>
        <dbReference type="EMBL" id="PWY69309.1"/>
    </source>
</evidence>
<protein>
    <recommendedName>
        <fullName evidence="1">DUF7770 domain-containing protein</fullName>
    </recommendedName>
</protein>
<accession>A0A317V785</accession>
<dbReference type="Proteomes" id="UP000246171">
    <property type="component" value="Unassembled WGS sequence"/>
</dbReference>
<evidence type="ECO:0000313" key="3">
    <source>
        <dbReference type="Proteomes" id="UP000246171"/>
    </source>
</evidence>
<evidence type="ECO:0000259" key="1">
    <source>
        <dbReference type="Pfam" id="PF24968"/>
    </source>
</evidence>
<keyword evidence="3" id="KW-1185">Reference proteome</keyword>
<sequence length="150" mass="16931">MPNFQIIHFIPQSREAIILNSPVHSITAVPHTQTAGTNHCHTVPSTVLHGGSKGYIAISELPYLWAPDAQTQFKVHVPPNLKVKDIYNLLIQNDRHKNEFDFCRCRMQFGLLQHQGLLVDPEEVTAAKNGIVLLWPDQTPLLLDQGAYYQ</sequence>
<comment type="caution">
    <text evidence="2">The sequence shown here is derived from an EMBL/GenBank/DDBJ whole genome shotgun (WGS) entry which is preliminary data.</text>
</comment>
<dbReference type="InterPro" id="IPR056672">
    <property type="entry name" value="DUF7770"/>
</dbReference>
<dbReference type="EMBL" id="MSFU01000018">
    <property type="protein sequence ID" value="PWY69309.1"/>
    <property type="molecule type" value="Genomic_DNA"/>
</dbReference>
<dbReference type="Pfam" id="PF24968">
    <property type="entry name" value="DUF7770"/>
    <property type="match status" value="1"/>
</dbReference>
<gene>
    <name evidence="2" type="ORF">BO83DRAFT_409438</name>
</gene>
<dbReference type="AlphaFoldDB" id="A0A317V785"/>
<organism evidence="2 3">
    <name type="scientific">Aspergillus eucalypticola (strain CBS 122712 / IBT 29274)</name>
    <dbReference type="NCBI Taxonomy" id="1448314"/>
    <lineage>
        <taxon>Eukaryota</taxon>
        <taxon>Fungi</taxon>
        <taxon>Dikarya</taxon>
        <taxon>Ascomycota</taxon>
        <taxon>Pezizomycotina</taxon>
        <taxon>Eurotiomycetes</taxon>
        <taxon>Eurotiomycetidae</taxon>
        <taxon>Eurotiales</taxon>
        <taxon>Aspergillaceae</taxon>
        <taxon>Aspergillus</taxon>
        <taxon>Aspergillus subgen. Circumdati</taxon>
    </lineage>
</organism>
<reference evidence="2" key="1">
    <citation type="submission" date="2016-12" db="EMBL/GenBank/DDBJ databases">
        <title>The genomes of Aspergillus section Nigri reveals drivers in fungal speciation.</title>
        <authorList>
            <consortium name="DOE Joint Genome Institute"/>
            <person name="Vesth T.C."/>
            <person name="Nybo J."/>
            <person name="Theobald S."/>
            <person name="Brandl J."/>
            <person name="Frisvad J.C."/>
            <person name="Nielsen K.F."/>
            <person name="Lyhne E.K."/>
            <person name="Kogle M.E."/>
            <person name="Kuo A."/>
            <person name="Riley R."/>
            <person name="Clum A."/>
            <person name="Nolan M."/>
            <person name="Lipzen A."/>
            <person name="Salamov A."/>
            <person name="Henrissat B."/>
            <person name="Wiebenga A."/>
            <person name="De vries R.P."/>
            <person name="Grigoriev I.V."/>
            <person name="Mortensen U.H."/>
            <person name="Andersen M.R."/>
            <person name="Baker S.E."/>
        </authorList>
    </citation>
    <scope>NUCLEOTIDE SEQUENCE</scope>
    <source>
        <strain evidence="2">CBS 122712</strain>
    </source>
</reference>
<dbReference type="GeneID" id="37056095"/>
<proteinExistence type="predicted"/>
<dbReference type="OrthoDB" id="3527137at2759"/>
<dbReference type="VEuPathDB" id="FungiDB:BO83DRAFT_409438"/>
<dbReference type="RefSeq" id="XP_025386397.1">
    <property type="nucleotide sequence ID" value="XM_025534133.1"/>
</dbReference>
<name>A0A317V785_ASPEC</name>
<feature type="domain" description="DUF7770" evidence="1">
    <location>
        <begin position="50"/>
        <end position="149"/>
    </location>
</feature>